<evidence type="ECO:0008006" key="3">
    <source>
        <dbReference type="Google" id="ProtNLM"/>
    </source>
</evidence>
<accession>A0A414KCN7</accession>
<dbReference type="AlphaFoldDB" id="A0A414KCN7"/>
<dbReference type="EMBL" id="QSKO01000014">
    <property type="protein sequence ID" value="RHE73574.1"/>
    <property type="molecule type" value="Genomic_DNA"/>
</dbReference>
<gene>
    <name evidence="1" type="ORF">DW723_10470</name>
</gene>
<dbReference type="SUPFAM" id="SSF47413">
    <property type="entry name" value="lambda repressor-like DNA-binding domains"/>
    <property type="match status" value="1"/>
</dbReference>
<dbReference type="InterPro" id="IPR010982">
    <property type="entry name" value="Lambda_DNA-bd_dom_sf"/>
</dbReference>
<comment type="caution">
    <text evidence="1">The sequence shown here is derived from an EMBL/GenBank/DDBJ whole genome shotgun (WGS) entry which is preliminary data.</text>
</comment>
<evidence type="ECO:0000313" key="1">
    <source>
        <dbReference type="EMBL" id="RHE73574.1"/>
    </source>
</evidence>
<proteinExistence type="predicted"/>
<sequence length="60" mass="7232">MTQEELRQLYNERLVREKQVYIAKVTNINQNYLSQFRKGKIELFPRYFASLKAYLTGENS</sequence>
<name>A0A414KCN7_9FIRM</name>
<organism evidence="1 2">
    <name type="scientific">Blautia obeum</name>
    <dbReference type="NCBI Taxonomy" id="40520"/>
    <lineage>
        <taxon>Bacteria</taxon>
        <taxon>Bacillati</taxon>
        <taxon>Bacillota</taxon>
        <taxon>Clostridia</taxon>
        <taxon>Lachnospirales</taxon>
        <taxon>Lachnospiraceae</taxon>
        <taxon>Blautia</taxon>
    </lineage>
</organism>
<evidence type="ECO:0000313" key="2">
    <source>
        <dbReference type="Proteomes" id="UP000283928"/>
    </source>
</evidence>
<reference evidence="1 2" key="1">
    <citation type="submission" date="2018-08" db="EMBL/GenBank/DDBJ databases">
        <title>A genome reference for cultivated species of the human gut microbiota.</title>
        <authorList>
            <person name="Zou Y."/>
            <person name="Xue W."/>
            <person name="Luo G."/>
        </authorList>
    </citation>
    <scope>NUCLEOTIDE SEQUENCE [LARGE SCALE GENOMIC DNA]</scope>
    <source>
        <strain evidence="1 2">AM27-32LB</strain>
    </source>
</reference>
<protein>
    <recommendedName>
        <fullName evidence="3">XRE family transcriptional regulator</fullName>
    </recommendedName>
</protein>
<dbReference type="RefSeq" id="WP_151190217.1">
    <property type="nucleotide sequence ID" value="NZ_JAQEBC010000002.1"/>
</dbReference>
<dbReference type="Proteomes" id="UP000283928">
    <property type="component" value="Unassembled WGS sequence"/>
</dbReference>
<dbReference type="GO" id="GO:0003677">
    <property type="term" value="F:DNA binding"/>
    <property type="evidence" value="ECO:0007669"/>
    <property type="project" value="InterPro"/>
</dbReference>